<organism evidence="1 2">
    <name type="scientific">Thermincola ferriacetica</name>
    <dbReference type="NCBI Taxonomy" id="281456"/>
    <lineage>
        <taxon>Bacteria</taxon>
        <taxon>Bacillati</taxon>
        <taxon>Bacillota</taxon>
        <taxon>Clostridia</taxon>
        <taxon>Eubacteriales</taxon>
        <taxon>Thermincolaceae</taxon>
        <taxon>Thermincola</taxon>
    </lineage>
</organism>
<dbReference type="RefSeq" id="WP_052217992.1">
    <property type="nucleotide sequence ID" value="NZ_LGTE01000011.1"/>
</dbReference>
<dbReference type="AlphaFoldDB" id="A0A0L6W361"/>
<sequence length="658" mass="76305">MMLAAIRDIGNLANKFSRGTFLENLTIELPDEIEGKKQHVVLLDFSTEKPFLQIKIAEVTPGLTEKEYLWIGNADGNSPQWYLTTNNLAFVLSQTLPNIINIMHEDTLLYQKAKQVLQIYFFDTNVTVGAEQRYRYVFNLDLLVGYEGDKLADILALPKNQKKKVEVIEKNFKKWLKQNYSISGKEICLYVILFDGMAGARFSEYMQKVEEIKVGELFDKKRGICTVCGKEELITGNTSRMKFKYYITDKVGFASNLNKEAFHKHYSFCQECYKSVLLAETFIRNNFSSRLGKLDLYIIPGFLKSPLLTSTRFYNWVKYVPDSLNFLKGLSAINELEGQIDEYIKNREFDNELIFNLLFYQRNKAELKILKMVKDVPPTRFREIALAFLEVNRSSNKVFPAISSQLALDLNRIYYLIPLQQGENKQGENKHEYRKFLTFIEAIFEGRRVQPAFLIKQYLELFKVYAFSKENFNVEPGDSRFWDIEMAKAGLKVNYLNCFLKKVGVLKMTEPIEVEGLRKDENEFIKSMGYNIQQASLFLLGYLMAEVANAQYNSNLNSKPILNKIVYQGMSSRRVVALANEVFNKLRQYKRLDINNEKYFSVMKQLLDHELANWTLSDKENVFYLLSGYSYLTGKVINAGIQKEKGGKDGNERVDQKQ</sequence>
<name>A0A0L6W361_9FIRM</name>
<reference evidence="2" key="1">
    <citation type="submission" date="2015-07" db="EMBL/GenBank/DDBJ databases">
        <title>Complete Genome of Thermincola ferriacetica strain Z-0001T.</title>
        <authorList>
            <person name="Lusk B."/>
            <person name="Badalamenti J.P."/>
            <person name="Parameswaran P."/>
            <person name="Bond D.R."/>
            <person name="Torres C.I."/>
        </authorList>
    </citation>
    <scope>NUCLEOTIDE SEQUENCE [LARGE SCALE GENOMIC DNA]</scope>
    <source>
        <strain evidence="2">Z-0001</strain>
    </source>
</reference>
<comment type="caution">
    <text evidence="1">The sequence shown here is derived from an EMBL/GenBank/DDBJ whole genome shotgun (WGS) entry which is preliminary data.</text>
</comment>
<keyword evidence="2" id="KW-1185">Reference proteome</keyword>
<evidence type="ECO:0000313" key="2">
    <source>
        <dbReference type="Proteomes" id="UP000037175"/>
    </source>
</evidence>
<dbReference type="InterPro" id="IPR013420">
    <property type="entry name" value="CRISPR-assoc_prot_Cas8b/Csh1_C"/>
</dbReference>
<dbReference type="Pfam" id="PF09484">
    <property type="entry name" value="Cas_TM1802"/>
    <property type="match status" value="1"/>
</dbReference>
<dbReference type="Proteomes" id="UP000037175">
    <property type="component" value="Unassembled WGS sequence"/>
</dbReference>
<dbReference type="NCBIfam" id="TIGR02591">
    <property type="entry name" value="cas_Csh1"/>
    <property type="match status" value="1"/>
</dbReference>
<dbReference type="InterPro" id="IPR013389">
    <property type="entry name" value="CRISPR-assoc_prot_Cas8b"/>
</dbReference>
<accession>A0A0L6W361</accession>
<evidence type="ECO:0000313" key="1">
    <source>
        <dbReference type="EMBL" id="KNZ69514.1"/>
    </source>
</evidence>
<dbReference type="PATRIC" id="fig|281456.6.peg.1848"/>
<proteinExistence type="predicted"/>
<protein>
    <submittedName>
        <fullName evidence="1">CRISPR-associated protein family</fullName>
    </submittedName>
</protein>
<gene>
    <name evidence="1" type="ORF">Tfer_1758</name>
</gene>
<dbReference type="EMBL" id="LGTE01000011">
    <property type="protein sequence ID" value="KNZ69514.1"/>
    <property type="molecule type" value="Genomic_DNA"/>
</dbReference>
<dbReference type="NCBIfam" id="TIGR02556">
    <property type="entry name" value="cas_TM1802"/>
    <property type="match status" value="1"/>
</dbReference>